<gene>
    <name evidence="3" type="ORF">IEG06_09310</name>
</gene>
<accession>A0ABR8LVC3</accession>
<feature type="transmembrane region" description="Helical" evidence="1">
    <location>
        <begin position="34"/>
        <end position="57"/>
    </location>
</feature>
<evidence type="ECO:0000313" key="4">
    <source>
        <dbReference type="Proteomes" id="UP000627521"/>
    </source>
</evidence>
<name>A0ABR8LVC3_9FLAO</name>
<evidence type="ECO:0000259" key="2">
    <source>
        <dbReference type="Pfam" id="PF22827"/>
    </source>
</evidence>
<dbReference type="EMBL" id="JACXXH010000004">
    <property type="protein sequence ID" value="MBD3863651.1"/>
    <property type="molecule type" value="Genomic_DNA"/>
</dbReference>
<reference evidence="3 4" key="1">
    <citation type="submission" date="2020-09" db="EMBL/GenBank/DDBJ databases">
        <title>Bacillus nautilus sp. nov., Chryseoglobus crepusculi sp. nov, and Psychrobacter noctis sp. nov., isolated from deep-sea sponges from the equatorial Atlantic.</title>
        <authorList>
            <person name="Stennett H.L."/>
            <person name="Williams S.E."/>
        </authorList>
    </citation>
    <scope>NUCLEOTIDE SEQUENCE [LARGE SCALE GENOMIC DNA]</scope>
    <source>
        <strain evidence="3 4">28M-24</strain>
    </source>
</reference>
<feature type="domain" description="Gliding motility protein GldL-like N-terminal" evidence="2">
    <location>
        <begin position="20"/>
        <end position="51"/>
    </location>
</feature>
<protein>
    <submittedName>
        <fullName evidence="3">Gliding motility protein GldL</fullName>
    </submittedName>
</protein>
<sequence length="62" mass="6820">MSLKQFKVPLLLLIIGIILTIIGALFKIQHKPNGSLLLTAGTFVEFCAIFLGIIKLIKVARQ</sequence>
<dbReference type="Pfam" id="PF22827">
    <property type="entry name" value="GldL_N"/>
    <property type="match status" value="1"/>
</dbReference>
<dbReference type="Proteomes" id="UP000627521">
    <property type="component" value="Unassembled WGS sequence"/>
</dbReference>
<comment type="caution">
    <text evidence="3">The sequence shown here is derived from an EMBL/GenBank/DDBJ whole genome shotgun (WGS) entry which is preliminary data.</text>
</comment>
<organism evidence="3 4">
    <name type="scientific">Olleya marilimosa</name>
    <dbReference type="NCBI Taxonomy" id="272164"/>
    <lineage>
        <taxon>Bacteria</taxon>
        <taxon>Pseudomonadati</taxon>
        <taxon>Bacteroidota</taxon>
        <taxon>Flavobacteriia</taxon>
        <taxon>Flavobacteriales</taxon>
        <taxon>Flavobacteriaceae</taxon>
    </lineage>
</organism>
<keyword evidence="4" id="KW-1185">Reference proteome</keyword>
<keyword evidence="1" id="KW-0812">Transmembrane</keyword>
<keyword evidence="1" id="KW-1133">Transmembrane helix</keyword>
<evidence type="ECO:0000256" key="1">
    <source>
        <dbReference type="SAM" id="Phobius"/>
    </source>
</evidence>
<dbReference type="InterPro" id="IPR055087">
    <property type="entry name" value="GldL-like_N"/>
</dbReference>
<dbReference type="RefSeq" id="WP_191101348.1">
    <property type="nucleotide sequence ID" value="NZ_CAXBHU010000010.1"/>
</dbReference>
<proteinExistence type="predicted"/>
<keyword evidence="1" id="KW-0472">Membrane</keyword>
<feature type="transmembrane region" description="Helical" evidence="1">
    <location>
        <begin position="9"/>
        <end position="28"/>
    </location>
</feature>
<evidence type="ECO:0000313" key="3">
    <source>
        <dbReference type="EMBL" id="MBD3863651.1"/>
    </source>
</evidence>